<evidence type="ECO:0000313" key="4">
    <source>
        <dbReference type="Proteomes" id="UP000628442"/>
    </source>
</evidence>
<reference evidence="3" key="2">
    <citation type="submission" date="2022-12" db="EMBL/GenBank/DDBJ databases">
        <authorList>
            <person name="Sun Q."/>
            <person name="Kim S."/>
        </authorList>
    </citation>
    <scope>NUCLEOTIDE SEQUENCE</scope>
    <source>
        <strain evidence="3">KCTC 12343</strain>
    </source>
</reference>
<protein>
    <recommendedName>
        <fullName evidence="2">DUF1330 domain-containing protein</fullName>
    </recommendedName>
</protein>
<gene>
    <name evidence="3" type="ORF">GCM10007387_57120</name>
</gene>
<dbReference type="AlphaFoldDB" id="A0AA87XY20"/>
<feature type="signal peptide" evidence="1">
    <location>
        <begin position="1"/>
        <end position="26"/>
    </location>
</feature>
<feature type="chain" id="PRO_5041707376" description="DUF1330 domain-containing protein" evidence="1">
    <location>
        <begin position="27"/>
        <end position="134"/>
    </location>
</feature>
<dbReference type="PANTHER" id="PTHR41521:SF4">
    <property type="entry name" value="BLR0684 PROTEIN"/>
    <property type="match status" value="1"/>
</dbReference>
<evidence type="ECO:0000313" key="3">
    <source>
        <dbReference type="EMBL" id="GGY67449.1"/>
    </source>
</evidence>
<organism evidence="3 4">
    <name type="scientific">Pseudoduganella albidiflava</name>
    <dbReference type="NCBI Taxonomy" id="321983"/>
    <lineage>
        <taxon>Bacteria</taxon>
        <taxon>Pseudomonadati</taxon>
        <taxon>Pseudomonadota</taxon>
        <taxon>Betaproteobacteria</taxon>
        <taxon>Burkholderiales</taxon>
        <taxon>Oxalobacteraceae</taxon>
        <taxon>Telluria group</taxon>
        <taxon>Pseudoduganella</taxon>
    </lineage>
</organism>
<proteinExistence type="predicted"/>
<dbReference type="SUPFAM" id="SSF54909">
    <property type="entry name" value="Dimeric alpha+beta barrel"/>
    <property type="match status" value="1"/>
</dbReference>
<dbReference type="RefSeq" id="WP_218943682.1">
    <property type="nucleotide sequence ID" value="NZ_BMWV01000022.1"/>
</dbReference>
<evidence type="ECO:0000259" key="2">
    <source>
        <dbReference type="Pfam" id="PF07045"/>
    </source>
</evidence>
<dbReference type="PANTHER" id="PTHR41521">
    <property type="match status" value="1"/>
</dbReference>
<accession>A0AA87XY20</accession>
<name>A0AA87XY20_9BURK</name>
<dbReference type="InterPro" id="IPR010753">
    <property type="entry name" value="DUF1330"/>
</dbReference>
<dbReference type="Proteomes" id="UP000628442">
    <property type="component" value="Unassembled WGS sequence"/>
</dbReference>
<feature type="domain" description="DUF1330" evidence="2">
    <location>
        <begin position="36"/>
        <end position="127"/>
    </location>
</feature>
<comment type="caution">
    <text evidence="3">The sequence shown here is derived from an EMBL/GenBank/DDBJ whole genome shotgun (WGS) entry which is preliminary data.</text>
</comment>
<dbReference type="Pfam" id="PF07045">
    <property type="entry name" value="DUF1330"/>
    <property type="match status" value="1"/>
</dbReference>
<dbReference type="Gene3D" id="3.30.70.100">
    <property type="match status" value="1"/>
</dbReference>
<dbReference type="InterPro" id="IPR011008">
    <property type="entry name" value="Dimeric_a/b-barrel"/>
</dbReference>
<sequence>MNIAPDMRSWLVAAMIAMFATAVVHAQEAPAARPRAFYISEFVVTDREGMKPYSAQVESTFLPFGGRYIVRGGSIDTLEGDGPKGGMVVIEFDSRERAQAWYDSAAYRKIMPFRHRSATSRVYIVEGAVIPPNH</sequence>
<evidence type="ECO:0000256" key="1">
    <source>
        <dbReference type="SAM" id="SignalP"/>
    </source>
</evidence>
<keyword evidence="1" id="KW-0732">Signal</keyword>
<reference evidence="3" key="1">
    <citation type="journal article" date="2014" name="Int. J. Syst. Evol. Microbiol.">
        <title>Complete genome sequence of Corynebacterium casei LMG S-19264T (=DSM 44701T), isolated from a smear-ripened cheese.</title>
        <authorList>
            <consortium name="US DOE Joint Genome Institute (JGI-PGF)"/>
            <person name="Walter F."/>
            <person name="Albersmeier A."/>
            <person name="Kalinowski J."/>
            <person name="Ruckert C."/>
        </authorList>
    </citation>
    <scope>NUCLEOTIDE SEQUENCE</scope>
    <source>
        <strain evidence="3">KCTC 12343</strain>
    </source>
</reference>
<dbReference type="EMBL" id="BMWV01000022">
    <property type="protein sequence ID" value="GGY67449.1"/>
    <property type="molecule type" value="Genomic_DNA"/>
</dbReference>